<keyword evidence="2" id="KW-1185">Reference proteome</keyword>
<evidence type="ECO:0000313" key="2">
    <source>
        <dbReference type="Proteomes" id="UP001163687"/>
    </source>
</evidence>
<proteinExistence type="predicted"/>
<evidence type="ECO:0000313" key="1">
    <source>
        <dbReference type="EMBL" id="BDG60370.1"/>
    </source>
</evidence>
<reference evidence="1" key="1">
    <citation type="submission" date="2022-03" db="EMBL/GenBank/DDBJ databases">
        <title>Complete genome sequence of Caldinitratiruptor microaerophilus.</title>
        <authorList>
            <person name="Mukaiyama R."/>
            <person name="Nishiyama T."/>
            <person name="Ueda K."/>
        </authorList>
    </citation>
    <scope>NUCLEOTIDE SEQUENCE</scope>
    <source>
        <strain evidence="1">JCM 16183</strain>
    </source>
</reference>
<sequence>MFAMREIIVDGYNGFLLQERRPEVLAELLVSLLSNPTLLRDMGQRGQQLVRERYGWDKVARKMLAHITGH</sequence>
<accession>A0AA35CN58</accession>
<dbReference type="AlphaFoldDB" id="A0AA35CN58"/>
<dbReference type="SUPFAM" id="SSF53756">
    <property type="entry name" value="UDP-Glycosyltransferase/glycogen phosphorylase"/>
    <property type="match status" value="1"/>
</dbReference>
<organism evidence="1 2">
    <name type="scientific">Caldinitratiruptor microaerophilus</name>
    <dbReference type="NCBI Taxonomy" id="671077"/>
    <lineage>
        <taxon>Bacteria</taxon>
        <taxon>Bacillati</taxon>
        <taxon>Bacillota</taxon>
        <taxon>Clostridia</taxon>
        <taxon>Eubacteriales</taxon>
        <taxon>Symbiobacteriaceae</taxon>
        <taxon>Caldinitratiruptor</taxon>
    </lineage>
</organism>
<dbReference type="Proteomes" id="UP001163687">
    <property type="component" value="Chromosome"/>
</dbReference>
<gene>
    <name evidence="1" type="ORF">caldi_14600</name>
</gene>
<dbReference type="Gene3D" id="3.40.50.2000">
    <property type="entry name" value="Glycogen Phosphorylase B"/>
    <property type="match status" value="1"/>
</dbReference>
<protein>
    <recommendedName>
        <fullName evidence="3">Glycosyl transferases group 1</fullName>
    </recommendedName>
</protein>
<name>A0AA35CN58_9FIRM</name>
<dbReference type="KEGG" id="cmic:caldi_14600"/>
<evidence type="ECO:0008006" key="3">
    <source>
        <dbReference type="Google" id="ProtNLM"/>
    </source>
</evidence>
<dbReference type="EMBL" id="AP025628">
    <property type="protein sequence ID" value="BDG60370.1"/>
    <property type="molecule type" value="Genomic_DNA"/>
</dbReference>